<evidence type="ECO:0000313" key="1">
    <source>
        <dbReference type="EMBL" id="DAD99510.1"/>
    </source>
</evidence>
<sequence length="257" mass="29593">MKTISLANRTIKLYDSIDEMPIENFQRYNKYIIIDAGLGSDIDSVDEHIVQIAKLINSGDKKKAMQELQNMRQNMHMIVSGISPRYMAFAALIYSIDGKKVESQSDTSLQELLSDLKKVEHGSIIETLFELKKKLSTELETYFPDNFDSAKEKMMYEKIKQRTILQLKGIIEDKKYTEEIADIDLSLLKSYKPGIFTGKNSFELKYDKQFESLCMLVGQKANLNAKQMTVLQFYTTVSNIKAQLDAEAKAYKRIKHR</sequence>
<protein>
    <submittedName>
        <fullName evidence="1">Uncharacterized protein</fullName>
    </submittedName>
</protein>
<name>A0A8S5NXJ1_9CAUD</name>
<reference evidence="1" key="1">
    <citation type="journal article" date="2021" name="Proc. Natl. Acad. Sci. U.S.A.">
        <title>A Catalog of Tens of Thousands of Viruses from Human Metagenomes Reveals Hidden Associations with Chronic Diseases.</title>
        <authorList>
            <person name="Tisza M.J."/>
            <person name="Buck C.B."/>
        </authorList>
    </citation>
    <scope>NUCLEOTIDE SEQUENCE</scope>
    <source>
        <strain evidence="1">Cts9u10</strain>
    </source>
</reference>
<accession>A0A8S5NXJ1</accession>
<proteinExistence type="predicted"/>
<organism evidence="1">
    <name type="scientific">Myoviridae sp. cts9u10</name>
    <dbReference type="NCBI Taxonomy" id="2825187"/>
    <lineage>
        <taxon>Viruses</taxon>
        <taxon>Duplodnaviria</taxon>
        <taxon>Heunggongvirae</taxon>
        <taxon>Uroviricota</taxon>
        <taxon>Caudoviricetes</taxon>
    </lineage>
</organism>
<dbReference type="EMBL" id="BK015286">
    <property type="protein sequence ID" value="DAD99510.1"/>
    <property type="molecule type" value="Genomic_DNA"/>
</dbReference>